<name>A0AAD8G855_ACIOX</name>
<dbReference type="InterPro" id="IPR007484">
    <property type="entry name" value="Peptidase_M28"/>
</dbReference>
<feature type="transmembrane region" description="Helical" evidence="2">
    <location>
        <begin position="109"/>
        <end position="130"/>
    </location>
</feature>
<gene>
    <name evidence="5" type="primary">NAALADL2</name>
    <name evidence="5" type="ORF">AOXY_G9387</name>
</gene>
<dbReference type="SUPFAM" id="SSF47672">
    <property type="entry name" value="Transferrin receptor-like dimerisation domain"/>
    <property type="match status" value="1"/>
</dbReference>
<comment type="caution">
    <text evidence="5">The sequence shown here is derived from an EMBL/GenBank/DDBJ whole genome shotgun (WGS) entry which is preliminary data.</text>
</comment>
<organism evidence="5 6">
    <name type="scientific">Acipenser oxyrinchus oxyrinchus</name>
    <dbReference type="NCBI Taxonomy" id="40147"/>
    <lineage>
        <taxon>Eukaryota</taxon>
        <taxon>Metazoa</taxon>
        <taxon>Chordata</taxon>
        <taxon>Craniata</taxon>
        <taxon>Vertebrata</taxon>
        <taxon>Euteleostomi</taxon>
        <taxon>Actinopterygii</taxon>
        <taxon>Chondrostei</taxon>
        <taxon>Acipenseriformes</taxon>
        <taxon>Acipenseridae</taxon>
        <taxon>Acipenser</taxon>
    </lineage>
</organism>
<protein>
    <submittedName>
        <fullName evidence="5">Inactive N-acetylated-alpha-linked acidic dipeptidase-like protein 2</fullName>
    </submittedName>
</protein>
<dbReference type="SUPFAM" id="SSF52025">
    <property type="entry name" value="PA domain"/>
    <property type="match status" value="1"/>
</dbReference>
<dbReference type="EMBL" id="JAGXEW010000008">
    <property type="protein sequence ID" value="KAK1168587.1"/>
    <property type="molecule type" value="Genomic_DNA"/>
</dbReference>
<comment type="similarity">
    <text evidence="1">Belongs to the peptidase M28 family. M28B subfamily.</text>
</comment>
<proteinExistence type="inferred from homology"/>
<keyword evidence="2" id="KW-0812">Transmembrane</keyword>
<accession>A0AAD8G855</accession>
<evidence type="ECO:0000256" key="2">
    <source>
        <dbReference type="SAM" id="Phobius"/>
    </source>
</evidence>
<evidence type="ECO:0000313" key="6">
    <source>
        <dbReference type="Proteomes" id="UP001230051"/>
    </source>
</evidence>
<feature type="domain" description="Peptidase M28" evidence="4">
    <location>
        <begin position="421"/>
        <end position="589"/>
    </location>
</feature>
<evidence type="ECO:0000256" key="1">
    <source>
        <dbReference type="ARBA" id="ARBA00005634"/>
    </source>
</evidence>
<keyword evidence="6" id="KW-1185">Reference proteome</keyword>
<dbReference type="PANTHER" id="PTHR10404">
    <property type="entry name" value="N-ACETYLATED-ALPHA-LINKED ACIDIC DIPEPTIDASE"/>
    <property type="match status" value="1"/>
</dbReference>
<dbReference type="PANTHER" id="PTHR10404:SF32">
    <property type="entry name" value="INACTIVE N-ACETYLATED-ALPHA-LINKED ACIDIC DIPEPTIDASE-LIKE PROTEIN 2"/>
    <property type="match status" value="1"/>
</dbReference>
<dbReference type="Proteomes" id="UP001230051">
    <property type="component" value="Unassembled WGS sequence"/>
</dbReference>
<dbReference type="InterPro" id="IPR036757">
    <property type="entry name" value="TFR-like_dimer_dom_sf"/>
</dbReference>
<dbReference type="Gene3D" id="1.20.930.40">
    <property type="entry name" value="Transferrin receptor-like, dimerisation domain"/>
    <property type="match status" value="1"/>
</dbReference>
<feature type="domain" description="Transferrin receptor-like dimerisation" evidence="3">
    <location>
        <begin position="664"/>
        <end position="768"/>
    </location>
</feature>
<dbReference type="AlphaFoldDB" id="A0AAD8G855"/>
<keyword evidence="2" id="KW-1133">Transmembrane helix</keyword>
<dbReference type="InterPro" id="IPR039373">
    <property type="entry name" value="Peptidase_M28B"/>
</dbReference>
<dbReference type="Pfam" id="PF04253">
    <property type="entry name" value="TFR_dimer"/>
    <property type="match status" value="1"/>
</dbReference>
<dbReference type="InterPro" id="IPR007365">
    <property type="entry name" value="TFR-like_dimer_dom"/>
</dbReference>
<evidence type="ECO:0000313" key="5">
    <source>
        <dbReference type="EMBL" id="KAK1168587.1"/>
    </source>
</evidence>
<evidence type="ECO:0000259" key="3">
    <source>
        <dbReference type="Pfam" id="PF04253"/>
    </source>
</evidence>
<reference evidence="5" key="1">
    <citation type="submission" date="2022-02" db="EMBL/GenBank/DDBJ databases">
        <title>Atlantic sturgeon de novo genome assembly.</title>
        <authorList>
            <person name="Stock M."/>
            <person name="Klopp C."/>
            <person name="Guiguen Y."/>
            <person name="Cabau C."/>
            <person name="Parinello H."/>
            <person name="Santidrian Yebra-Pimentel E."/>
            <person name="Kuhl H."/>
            <person name="Dirks R.P."/>
            <person name="Guessner J."/>
            <person name="Wuertz S."/>
            <person name="Du K."/>
            <person name="Schartl M."/>
        </authorList>
    </citation>
    <scope>NUCLEOTIDE SEQUENCE</scope>
    <source>
        <strain evidence="5">STURGEONOMICS-FGT-2020</strain>
        <tissue evidence="5">Whole blood</tissue>
    </source>
</reference>
<dbReference type="SUPFAM" id="SSF53187">
    <property type="entry name" value="Zn-dependent exopeptidases"/>
    <property type="match status" value="1"/>
</dbReference>
<dbReference type="Pfam" id="PF04389">
    <property type="entry name" value="Peptidase_M28"/>
    <property type="match status" value="1"/>
</dbReference>
<keyword evidence="2" id="KW-0472">Membrane</keyword>
<dbReference type="FunFam" id="3.40.630.10:FF:000101">
    <property type="entry name" value="N-acetylated alpha-linked acidic dipeptidase like 1"/>
    <property type="match status" value="1"/>
</dbReference>
<dbReference type="InterPro" id="IPR046450">
    <property type="entry name" value="PA_dom_sf"/>
</dbReference>
<dbReference type="Gene3D" id="3.50.30.30">
    <property type="match status" value="1"/>
</dbReference>
<dbReference type="Gene3D" id="3.40.630.10">
    <property type="entry name" value="Zn peptidases"/>
    <property type="match status" value="1"/>
</dbReference>
<sequence>MAYRKVTADHSMPLHSRDLENEDLPATALELEWDMEKELEEPHFDQFQLDNTAHHHLGNSTQSTDLDMEPIQVSVSPQGRFERLQEDPDYVSHYTRQTPKSNHTNWFKVAKYFCLGSCLFIFGLLIGYYVRKTCRSDIFPSNETTPGHPSTSSDLYQNIIQEIRAKNIETRFRDFKQLSSKDEETSLARSLAERWTELGLTDVHLVNYTVLLSLPGSTPNTITDKDRGQCFLPNGQPCDNDTKPYHVDQLYSYAAYSAKGVLEAEVIDVQYGTLDDLIQAHAASNVANKIALLKLGHVPLLYKLSLLAEAGFGGVLPYVDPCDQPNDKHFLEKAFGITLNPGGDPSTPGYPGIDGIYHENQPNLTTLLVQPISASLAKQLLSAPGTGADVKCIPLAMPVTSAKRTITLHIESDIKYRTIHNVIGYLKGITNPDRYVLVGSHHDSWYDKNGGEWISGAAINTELIGSLVTQVRNGWQPDRTTVFCSWGGSAFGNIGSYEWAEEMREVLESNAVAYVSLYNPVRGKGSLHAIASPSLQQLAAEAINKRLSLNCTRRGKCSRPDVSSVQTQGDVDFFANQLGIPTMEFAYRETKTGEKQSFLSEALFPVDSPETLDPSFNMHETVAKLTGEALLLMVNEPVLPFSALDVVLDVQNKLRVDKFTSDQLLSFAGTLRESAQLFQSDEMRPANDPKERDTMHVRMLNDVLQDLEKNFIIPQAPLGFYRNILYALDERTPQFSVLKEAQDRGKPNHLNKTVNMVLNCINSAQKHIQTGLDLFENVPKRKN</sequence>
<evidence type="ECO:0000259" key="4">
    <source>
        <dbReference type="Pfam" id="PF04389"/>
    </source>
</evidence>